<evidence type="ECO:0000256" key="1">
    <source>
        <dbReference type="ARBA" id="ARBA00004173"/>
    </source>
</evidence>
<comment type="caution">
    <text evidence="3">The sequence shown here is derived from an EMBL/GenBank/DDBJ whole genome shotgun (WGS) entry which is preliminary data.</text>
</comment>
<reference evidence="4" key="1">
    <citation type="submission" date="2023-01" db="EMBL/GenBank/DDBJ databases">
        <title>Key to firefly adult light organ development and bioluminescence: homeobox transcription factors regulate luciferase expression and transportation to peroxisome.</title>
        <authorList>
            <person name="Fu X."/>
        </authorList>
    </citation>
    <scope>NUCLEOTIDE SEQUENCE [LARGE SCALE GENOMIC DNA]</scope>
</reference>
<dbReference type="EMBL" id="JARPUR010000001">
    <property type="protein sequence ID" value="KAK4886402.1"/>
    <property type="molecule type" value="Genomic_DNA"/>
</dbReference>
<evidence type="ECO:0008006" key="5">
    <source>
        <dbReference type="Google" id="ProtNLM"/>
    </source>
</evidence>
<dbReference type="Pfam" id="PF10037">
    <property type="entry name" value="MRP-S27"/>
    <property type="match status" value="1"/>
</dbReference>
<dbReference type="Proteomes" id="UP001353858">
    <property type="component" value="Unassembled WGS sequence"/>
</dbReference>
<dbReference type="InterPro" id="IPR019266">
    <property type="entry name" value="Ribosomal_mS27"/>
</dbReference>
<protein>
    <recommendedName>
        <fullName evidence="5">28S ribosomal protein S27, mitochondrial</fullName>
    </recommendedName>
</protein>
<feature type="region of interest" description="Disordered" evidence="2">
    <location>
        <begin position="388"/>
        <end position="423"/>
    </location>
</feature>
<dbReference type="GO" id="GO:0005739">
    <property type="term" value="C:mitochondrion"/>
    <property type="evidence" value="ECO:0007669"/>
    <property type="project" value="UniProtKB-SubCell"/>
</dbReference>
<gene>
    <name evidence="3" type="ORF">RN001_002673</name>
</gene>
<dbReference type="AlphaFoldDB" id="A0AAN7Q8U8"/>
<dbReference type="InterPro" id="IPR034913">
    <property type="entry name" value="mS27/PTCD2"/>
</dbReference>
<accession>A0AAN7Q8U8</accession>
<evidence type="ECO:0000313" key="3">
    <source>
        <dbReference type="EMBL" id="KAK4886402.1"/>
    </source>
</evidence>
<keyword evidence="4" id="KW-1185">Reference proteome</keyword>
<name>A0AAN7Q8U8_9COLE</name>
<organism evidence="3 4">
    <name type="scientific">Aquatica leii</name>
    <dbReference type="NCBI Taxonomy" id="1421715"/>
    <lineage>
        <taxon>Eukaryota</taxon>
        <taxon>Metazoa</taxon>
        <taxon>Ecdysozoa</taxon>
        <taxon>Arthropoda</taxon>
        <taxon>Hexapoda</taxon>
        <taxon>Insecta</taxon>
        <taxon>Pterygota</taxon>
        <taxon>Neoptera</taxon>
        <taxon>Endopterygota</taxon>
        <taxon>Coleoptera</taxon>
        <taxon>Polyphaga</taxon>
        <taxon>Elateriformia</taxon>
        <taxon>Elateroidea</taxon>
        <taxon>Lampyridae</taxon>
        <taxon>Luciolinae</taxon>
        <taxon>Aquatica</taxon>
    </lineage>
</organism>
<sequence length="423" mass="49725">MFTVLRKLTNIQNLGIIIKKRTFLSHAYYCNEVWEQRLQDPLIQKMNLDELYNELDQRYQKTKNISPVDVDIFAHAAKDDSYSDELLDLIHKLRMSAESSNTLNSTSHAVVRYLMNYEKTDQLLTVLDDRLNYGIFLEDFTANLLMDTFWKKKDFASGVRVASQLMLQEEFKHPISTRLSLLLCYKYLLNPGKWPQPLKPVESEEVKIRINYLRNPYNDEHFDLHDPFRIVGKTLMYITKNSLQDALDRSLHLVGLSLFKPELAKNLVNELKEKQVEIYSEVLKLLPGDNPIHLEIDNLKSINHDVEEALANNVKLSICANSERDISLQCQTYSKWNDERKEALEKQRIRLQTMQRLSNVEKSKKKLKEKEMLLWFFENEEQIELEIESKKAREGEQLQNTNISSMDTDESYIPPEVHKQRVP</sequence>
<dbReference type="PANTHER" id="PTHR21393:SF0">
    <property type="entry name" value="SMALL RIBOSOMAL SUBUNIT PROTEIN MS27"/>
    <property type="match status" value="1"/>
</dbReference>
<proteinExistence type="predicted"/>
<feature type="compositionally biased region" description="Polar residues" evidence="2">
    <location>
        <begin position="397"/>
        <end position="406"/>
    </location>
</feature>
<evidence type="ECO:0000313" key="4">
    <source>
        <dbReference type="Proteomes" id="UP001353858"/>
    </source>
</evidence>
<evidence type="ECO:0000256" key="2">
    <source>
        <dbReference type="SAM" id="MobiDB-lite"/>
    </source>
</evidence>
<dbReference type="PANTHER" id="PTHR21393">
    <property type="entry name" value="MITOCHONDRIAL 28S RIBOSOMAL PROTEIN S27"/>
    <property type="match status" value="1"/>
</dbReference>
<comment type="subcellular location">
    <subcellularLocation>
        <location evidence="1">Mitochondrion</location>
    </subcellularLocation>
</comment>